<dbReference type="AlphaFoldDB" id="A0A9P5CSH1"/>
<dbReference type="PROSITE" id="PS50011">
    <property type="entry name" value="PROTEIN_KINASE_DOM"/>
    <property type="match status" value="1"/>
</dbReference>
<dbReference type="EC" id="2.7.11.1" evidence="1"/>
<feature type="domain" description="Protein kinase" evidence="9">
    <location>
        <begin position="1"/>
        <end position="75"/>
    </location>
</feature>
<dbReference type="Proteomes" id="UP000803844">
    <property type="component" value="Unassembled WGS sequence"/>
</dbReference>
<evidence type="ECO:0000256" key="3">
    <source>
        <dbReference type="ARBA" id="ARBA00022679"/>
    </source>
</evidence>
<evidence type="ECO:0000256" key="5">
    <source>
        <dbReference type="ARBA" id="ARBA00022777"/>
    </source>
</evidence>
<dbReference type="RefSeq" id="XP_040779282.1">
    <property type="nucleotide sequence ID" value="XM_040916661.1"/>
</dbReference>
<dbReference type="EMBL" id="MU032345">
    <property type="protein sequence ID" value="KAF3768321.1"/>
    <property type="molecule type" value="Genomic_DNA"/>
</dbReference>
<evidence type="ECO:0000313" key="10">
    <source>
        <dbReference type="EMBL" id="KAF3768321.1"/>
    </source>
</evidence>
<gene>
    <name evidence="10" type="ORF">M406DRAFT_249985</name>
</gene>
<keyword evidence="6" id="KW-0067">ATP-binding</keyword>
<dbReference type="PANTHER" id="PTHR24363">
    <property type="entry name" value="SERINE/THREONINE PROTEIN KINASE"/>
    <property type="match status" value="1"/>
</dbReference>
<dbReference type="Gene3D" id="1.10.510.10">
    <property type="entry name" value="Transferase(Phosphotransferase) domain 1"/>
    <property type="match status" value="1"/>
</dbReference>
<evidence type="ECO:0000256" key="2">
    <source>
        <dbReference type="ARBA" id="ARBA00022527"/>
    </source>
</evidence>
<dbReference type="GO" id="GO:0005524">
    <property type="term" value="F:ATP binding"/>
    <property type="evidence" value="ECO:0007669"/>
    <property type="project" value="UniProtKB-KW"/>
</dbReference>
<dbReference type="GeneID" id="63833790"/>
<sequence length="75" mass="8661">MLCQMLQALDYLTSIRIVHRNIKPENILYVREPGDQCTFQLRDFSLSKRLAAAETVISTYYYAAPELFDSSLSKL</sequence>
<dbReference type="InterPro" id="IPR011009">
    <property type="entry name" value="Kinase-like_dom_sf"/>
</dbReference>
<keyword evidence="5" id="KW-0418">Kinase</keyword>
<evidence type="ECO:0000256" key="7">
    <source>
        <dbReference type="ARBA" id="ARBA00047899"/>
    </source>
</evidence>
<evidence type="ECO:0000256" key="4">
    <source>
        <dbReference type="ARBA" id="ARBA00022741"/>
    </source>
</evidence>
<dbReference type="Pfam" id="PF00069">
    <property type="entry name" value="Pkinase"/>
    <property type="match status" value="1"/>
</dbReference>
<dbReference type="InterPro" id="IPR000719">
    <property type="entry name" value="Prot_kinase_dom"/>
</dbReference>
<reference evidence="10" key="1">
    <citation type="journal article" date="2020" name="Phytopathology">
        <title>Genome sequence of the chestnut blight fungus Cryphonectria parasitica EP155: A fundamental resource for an archetypical invasive plant pathogen.</title>
        <authorList>
            <person name="Crouch J.A."/>
            <person name="Dawe A."/>
            <person name="Aerts A."/>
            <person name="Barry K."/>
            <person name="Churchill A.C.L."/>
            <person name="Grimwood J."/>
            <person name="Hillman B."/>
            <person name="Milgroom M.G."/>
            <person name="Pangilinan J."/>
            <person name="Smith M."/>
            <person name="Salamov A."/>
            <person name="Schmutz J."/>
            <person name="Yadav J."/>
            <person name="Grigoriev I.V."/>
            <person name="Nuss D."/>
        </authorList>
    </citation>
    <scope>NUCLEOTIDE SEQUENCE</scope>
    <source>
        <strain evidence="10">EP155</strain>
    </source>
</reference>
<dbReference type="SUPFAM" id="SSF56112">
    <property type="entry name" value="Protein kinase-like (PK-like)"/>
    <property type="match status" value="1"/>
</dbReference>
<comment type="catalytic activity">
    <reaction evidence="7">
        <text>L-threonyl-[protein] + ATP = O-phospho-L-threonyl-[protein] + ADP + H(+)</text>
        <dbReference type="Rhea" id="RHEA:46608"/>
        <dbReference type="Rhea" id="RHEA-COMP:11060"/>
        <dbReference type="Rhea" id="RHEA-COMP:11605"/>
        <dbReference type="ChEBI" id="CHEBI:15378"/>
        <dbReference type="ChEBI" id="CHEBI:30013"/>
        <dbReference type="ChEBI" id="CHEBI:30616"/>
        <dbReference type="ChEBI" id="CHEBI:61977"/>
        <dbReference type="ChEBI" id="CHEBI:456216"/>
        <dbReference type="EC" id="2.7.11.1"/>
    </reaction>
</comment>
<evidence type="ECO:0000256" key="1">
    <source>
        <dbReference type="ARBA" id="ARBA00012513"/>
    </source>
</evidence>
<name>A0A9P5CSH1_CRYP1</name>
<evidence type="ECO:0000259" key="9">
    <source>
        <dbReference type="PROSITE" id="PS50011"/>
    </source>
</evidence>
<keyword evidence="11" id="KW-1185">Reference proteome</keyword>
<evidence type="ECO:0000313" key="11">
    <source>
        <dbReference type="Proteomes" id="UP000803844"/>
    </source>
</evidence>
<keyword evidence="4" id="KW-0547">Nucleotide-binding</keyword>
<comment type="caution">
    <text evidence="10">The sequence shown here is derived from an EMBL/GenBank/DDBJ whole genome shotgun (WGS) entry which is preliminary data.</text>
</comment>
<dbReference type="OrthoDB" id="4062651at2759"/>
<organism evidence="10 11">
    <name type="scientific">Cryphonectria parasitica (strain ATCC 38755 / EP155)</name>
    <dbReference type="NCBI Taxonomy" id="660469"/>
    <lineage>
        <taxon>Eukaryota</taxon>
        <taxon>Fungi</taxon>
        <taxon>Dikarya</taxon>
        <taxon>Ascomycota</taxon>
        <taxon>Pezizomycotina</taxon>
        <taxon>Sordariomycetes</taxon>
        <taxon>Sordariomycetidae</taxon>
        <taxon>Diaporthales</taxon>
        <taxon>Cryphonectriaceae</taxon>
        <taxon>Cryphonectria-Endothia species complex</taxon>
        <taxon>Cryphonectria</taxon>
    </lineage>
</organism>
<dbReference type="GO" id="GO:0004674">
    <property type="term" value="F:protein serine/threonine kinase activity"/>
    <property type="evidence" value="ECO:0007669"/>
    <property type="project" value="UniProtKB-KW"/>
</dbReference>
<accession>A0A9P5CSH1</accession>
<proteinExistence type="predicted"/>
<comment type="catalytic activity">
    <reaction evidence="8">
        <text>L-seryl-[protein] + ATP = O-phospho-L-seryl-[protein] + ADP + H(+)</text>
        <dbReference type="Rhea" id="RHEA:17989"/>
        <dbReference type="Rhea" id="RHEA-COMP:9863"/>
        <dbReference type="Rhea" id="RHEA-COMP:11604"/>
        <dbReference type="ChEBI" id="CHEBI:15378"/>
        <dbReference type="ChEBI" id="CHEBI:29999"/>
        <dbReference type="ChEBI" id="CHEBI:30616"/>
        <dbReference type="ChEBI" id="CHEBI:83421"/>
        <dbReference type="ChEBI" id="CHEBI:456216"/>
        <dbReference type="EC" id="2.7.11.1"/>
    </reaction>
</comment>
<evidence type="ECO:0000256" key="6">
    <source>
        <dbReference type="ARBA" id="ARBA00022840"/>
    </source>
</evidence>
<evidence type="ECO:0000256" key="8">
    <source>
        <dbReference type="ARBA" id="ARBA00048679"/>
    </source>
</evidence>
<keyword evidence="2" id="KW-0723">Serine/threonine-protein kinase</keyword>
<dbReference type="PANTHER" id="PTHR24363:SF0">
    <property type="entry name" value="SERINE_THREONINE KINASE LIKE DOMAIN CONTAINING 1"/>
    <property type="match status" value="1"/>
</dbReference>
<keyword evidence="3" id="KW-0808">Transferase</keyword>
<protein>
    <recommendedName>
        <fullName evidence="1">non-specific serine/threonine protein kinase</fullName>
        <ecNumber evidence="1">2.7.11.1</ecNumber>
    </recommendedName>
</protein>